<keyword evidence="5" id="KW-1185">Reference proteome</keyword>
<sequence length="90" mass="10438">MWKPTLLLLLTVFIPSVSPTSDEDDVTEYEKDFHEFDQDADGVIDAQEIRSLYTGDLRPQELDAFIREVDVNQDGLITYPEYIDYAMVNF</sequence>
<keyword evidence="1" id="KW-0106">Calcium</keyword>
<protein>
    <submittedName>
        <fullName evidence="4">Polcalcin Nic t, putative</fullName>
    </submittedName>
</protein>
<dbReference type="Gene3D" id="1.10.238.10">
    <property type="entry name" value="EF-hand"/>
    <property type="match status" value="1"/>
</dbReference>
<evidence type="ECO:0000313" key="5">
    <source>
        <dbReference type="Proteomes" id="UP000007800"/>
    </source>
</evidence>
<dbReference type="InterPro" id="IPR018247">
    <property type="entry name" value="EF_Hand_1_Ca_BS"/>
</dbReference>
<evidence type="ECO:0000256" key="2">
    <source>
        <dbReference type="SAM" id="SignalP"/>
    </source>
</evidence>
<dbReference type="SMART" id="SM00054">
    <property type="entry name" value="EFh"/>
    <property type="match status" value="2"/>
</dbReference>
<dbReference type="InParanoid" id="C5K7I1"/>
<feature type="domain" description="EF-hand" evidence="3">
    <location>
        <begin position="60"/>
        <end position="90"/>
    </location>
</feature>
<dbReference type="Pfam" id="PF13499">
    <property type="entry name" value="EF-hand_7"/>
    <property type="match status" value="1"/>
</dbReference>
<organism evidence="5">
    <name type="scientific">Perkinsus marinus (strain ATCC 50983 / TXsc)</name>
    <dbReference type="NCBI Taxonomy" id="423536"/>
    <lineage>
        <taxon>Eukaryota</taxon>
        <taxon>Sar</taxon>
        <taxon>Alveolata</taxon>
        <taxon>Perkinsozoa</taxon>
        <taxon>Perkinsea</taxon>
        <taxon>Perkinsida</taxon>
        <taxon>Perkinsidae</taxon>
        <taxon>Perkinsus</taxon>
    </lineage>
</organism>
<dbReference type="RefSeq" id="XP_002787720.1">
    <property type="nucleotide sequence ID" value="XM_002787674.1"/>
</dbReference>
<proteinExistence type="predicted"/>
<dbReference type="PROSITE" id="PS00018">
    <property type="entry name" value="EF_HAND_1"/>
    <property type="match status" value="2"/>
</dbReference>
<dbReference type="EMBL" id="GG671079">
    <property type="protein sequence ID" value="EER19516.1"/>
    <property type="molecule type" value="Genomic_DNA"/>
</dbReference>
<dbReference type="InterPro" id="IPR011992">
    <property type="entry name" value="EF-hand-dom_pair"/>
</dbReference>
<evidence type="ECO:0000313" key="4">
    <source>
        <dbReference type="EMBL" id="EER19516.1"/>
    </source>
</evidence>
<feature type="domain" description="EF-hand" evidence="3">
    <location>
        <begin position="24"/>
        <end position="59"/>
    </location>
</feature>
<dbReference type="OMA" id="NEYMIFI"/>
<evidence type="ECO:0000259" key="3">
    <source>
        <dbReference type="PROSITE" id="PS50222"/>
    </source>
</evidence>
<dbReference type="CDD" id="cd00051">
    <property type="entry name" value="EFh"/>
    <property type="match status" value="1"/>
</dbReference>
<dbReference type="GO" id="GO:0005509">
    <property type="term" value="F:calcium ion binding"/>
    <property type="evidence" value="ECO:0007669"/>
    <property type="project" value="InterPro"/>
</dbReference>
<dbReference type="OrthoDB" id="10263155at2759"/>
<accession>C5K7I1</accession>
<reference evidence="4 5" key="1">
    <citation type="submission" date="2008-07" db="EMBL/GenBank/DDBJ databases">
        <authorList>
            <person name="El-Sayed N."/>
            <person name="Caler E."/>
            <person name="Inman J."/>
            <person name="Amedeo P."/>
            <person name="Hass B."/>
            <person name="Wortman J."/>
        </authorList>
    </citation>
    <scope>NUCLEOTIDE SEQUENCE [LARGE SCALE GENOMIC DNA]</scope>
    <source>
        <strain evidence="5">ATCC 50983 / TXsc</strain>
    </source>
</reference>
<dbReference type="Proteomes" id="UP000007800">
    <property type="component" value="Unassembled WGS sequence"/>
</dbReference>
<gene>
    <name evidence="4" type="ORF">Pmar_PMAR012497</name>
</gene>
<dbReference type="AlphaFoldDB" id="C5K7I1"/>
<name>C5K7I1_PERM5</name>
<dbReference type="InterPro" id="IPR002048">
    <property type="entry name" value="EF_hand_dom"/>
</dbReference>
<feature type="signal peptide" evidence="2">
    <location>
        <begin position="1"/>
        <end position="19"/>
    </location>
</feature>
<dbReference type="PROSITE" id="PS50222">
    <property type="entry name" value="EF_HAND_2"/>
    <property type="match status" value="2"/>
</dbReference>
<evidence type="ECO:0000256" key="1">
    <source>
        <dbReference type="ARBA" id="ARBA00022837"/>
    </source>
</evidence>
<keyword evidence="2" id="KW-0732">Signal</keyword>
<feature type="chain" id="PRO_5002951738" evidence="2">
    <location>
        <begin position="20"/>
        <end position="90"/>
    </location>
</feature>
<dbReference type="SUPFAM" id="SSF47473">
    <property type="entry name" value="EF-hand"/>
    <property type="match status" value="1"/>
</dbReference>
<dbReference type="GeneID" id="9039777"/>